<dbReference type="AlphaFoldDB" id="A0A3M7PH30"/>
<feature type="transmembrane region" description="Helical" evidence="1">
    <location>
        <begin position="54"/>
        <end position="73"/>
    </location>
</feature>
<keyword evidence="1" id="KW-1133">Transmembrane helix</keyword>
<evidence type="ECO:0000313" key="3">
    <source>
        <dbReference type="Proteomes" id="UP000276133"/>
    </source>
</evidence>
<reference evidence="2 3" key="1">
    <citation type="journal article" date="2018" name="Sci. Rep.">
        <title>Genomic signatures of local adaptation to the degree of environmental predictability in rotifers.</title>
        <authorList>
            <person name="Franch-Gras L."/>
            <person name="Hahn C."/>
            <person name="Garcia-Roger E.M."/>
            <person name="Carmona M.J."/>
            <person name="Serra M."/>
            <person name="Gomez A."/>
        </authorList>
    </citation>
    <scope>NUCLEOTIDE SEQUENCE [LARGE SCALE GENOMIC DNA]</scope>
    <source>
        <strain evidence="2">HYR1</strain>
    </source>
</reference>
<comment type="caution">
    <text evidence="2">The sequence shown here is derived from an EMBL/GenBank/DDBJ whole genome shotgun (WGS) entry which is preliminary data.</text>
</comment>
<name>A0A3M7PH30_BRAPC</name>
<protein>
    <submittedName>
        <fullName evidence="2">Uncharacterized protein</fullName>
    </submittedName>
</protein>
<organism evidence="2 3">
    <name type="scientific">Brachionus plicatilis</name>
    <name type="common">Marine rotifer</name>
    <name type="synonym">Brachionus muelleri</name>
    <dbReference type="NCBI Taxonomy" id="10195"/>
    <lineage>
        <taxon>Eukaryota</taxon>
        <taxon>Metazoa</taxon>
        <taxon>Spiralia</taxon>
        <taxon>Gnathifera</taxon>
        <taxon>Rotifera</taxon>
        <taxon>Eurotatoria</taxon>
        <taxon>Monogononta</taxon>
        <taxon>Pseudotrocha</taxon>
        <taxon>Ploima</taxon>
        <taxon>Brachionidae</taxon>
        <taxon>Brachionus</taxon>
    </lineage>
</organism>
<keyword evidence="3" id="KW-1185">Reference proteome</keyword>
<accession>A0A3M7PH30</accession>
<sequence>MLGTKYESMHAEGSLRRGLLHKTQTTKCSHCSKIKVWQPKTQTHDQTLLYIIKLVHRAANSIFCTMVALYVFIF</sequence>
<keyword evidence="1" id="KW-0812">Transmembrane</keyword>
<dbReference type="EMBL" id="REGN01010821">
    <property type="protein sequence ID" value="RMZ98362.1"/>
    <property type="molecule type" value="Genomic_DNA"/>
</dbReference>
<evidence type="ECO:0000313" key="2">
    <source>
        <dbReference type="EMBL" id="RMZ98362.1"/>
    </source>
</evidence>
<proteinExistence type="predicted"/>
<evidence type="ECO:0000256" key="1">
    <source>
        <dbReference type="SAM" id="Phobius"/>
    </source>
</evidence>
<keyword evidence="1" id="KW-0472">Membrane</keyword>
<gene>
    <name evidence="2" type="ORF">BpHYR1_037503</name>
</gene>
<dbReference type="Proteomes" id="UP000276133">
    <property type="component" value="Unassembled WGS sequence"/>
</dbReference>